<evidence type="ECO:0000313" key="3">
    <source>
        <dbReference type="Proteomes" id="UP000317355"/>
    </source>
</evidence>
<comment type="caution">
    <text evidence="2">The sequence shown here is derived from an EMBL/GenBank/DDBJ whole genome shotgun (WGS) entry which is preliminary data.</text>
</comment>
<evidence type="ECO:0000313" key="2">
    <source>
        <dbReference type="EMBL" id="TVT47117.1"/>
    </source>
</evidence>
<evidence type="ECO:0000256" key="1">
    <source>
        <dbReference type="SAM" id="Phobius"/>
    </source>
</evidence>
<reference evidence="2 3" key="1">
    <citation type="submission" date="2019-07" db="EMBL/GenBank/DDBJ databases">
        <title>The pathways for chlorine oxyanion respiration interact through the shared metabolite chlorate.</title>
        <authorList>
            <person name="Barnum T.P."/>
            <person name="Cheng Y."/>
            <person name="Hill K.A."/>
            <person name="Lucas L.N."/>
            <person name="Carlson H.K."/>
            <person name="Coates J.D."/>
        </authorList>
    </citation>
    <scope>NUCLEOTIDE SEQUENCE [LARGE SCALE GENOMIC DNA]</scope>
    <source>
        <strain evidence="2">BK-3</strain>
    </source>
</reference>
<dbReference type="Proteomes" id="UP000317355">
    <property type="component" value="Unassembled WGS sequence"/>
</dbReference>
<dbReference type="EMBL" id="VMRY01000159">
    <property type="protein sequence ID" value="TVT47117.1"/>
    <property type="molecule type" value="Genomic_DNA"/>
</dbReference>
<accession>A0A558CEE4</accession>
<name>A0A558CEE4_9GAMM</name>
<feature type="transmembrane region" description="Helical" evidence="1">
    <location>
        <begin position="55"/>
        <end position="78"/>
    </location>
</feature>
<proteinExistence type="predicted"/>
<sequence>MKEDRDNAKQEKDAPGFIFSSILIVTGLFGAGYPVERYIDYINTGKMHCVIRAHFHLYGVEGVILCSSFFVLGLILIISGMRSLKKVLNELWT</sequence>
<keyword evidence="1" id="KW-0472">Membrane</keyword>
<gene>
    <name evidence="2" type="ORF">FHK82_18205</name>
</gene>
<organism evidence="2 3">
    <name type="scientific">Sedimenticola thiotaurini</name>
    <dbReference type="NCBI Taxonomy" id="1543721"/>
    <lineage>
        <taxon>Bacteria</taxon>
        <taxon>Pseudomonadati</taxon>
        <taxon>Pseudomonadota</taxon>
        <taxon>Gammaproteobacteria</taxon>
        <taxon>Chromatiales</taxon>
        <taxon>Sedimenticolaceae</taxon>
        <taxon>Sedimenticola</taxon>
    </lineage>
</organism>
<protein>
    <submittedName>
        <fullName evidence="2">Uncharacterized protein</fullName>
    </submittedName>
</protein>
<keyword evidence="1" id="KW-0812">Transmembrane</keyword>
<dbReference type="AlphaFoldDB" id="A0A558CEE4"/>
<keyword evidence="1" id="KW-1133">Transmembrane helix</keyword>
<feature type="transmembrane region" description="Helical" evidence="1">
    <location>
        <begin position="16"/>
        <end position="35"/>
    </location>
</feature>